<dbReference type="InterPro" id="IPR051396">
    <property type="entry name" value="Bact_Antivir_Def_Nuclease"/>
</dbReference>
<organism evidence="2 3">
    <name type="scientific">Pseudomonas syringae pv. castaneae</name>
    <dbReference type="NCBI Taxonomy" id="264450"/>
    <lineage>
        <taxon>Bacteria</taxon>
        <taxon>Pseudomonadati</taxon>
        <taxon>Pseudomonadota</taxon>
        <taxon>Gammaproteobacteria</taxon>
        <taxon>Pseudomonadales</taxon>
        <taxon>Pseudomonadaceae</taxon>
        <taxon>Pseudomonas</taxon>
        <taxon>Pseudomonas syringae</taxon>
    </lineage>
</organism>
<name>A0A0P9NGF2_PSESX</name>
<dbReference type="Proteomes" id="UP000050381">
    <property type="component" value="Unassembled WGS sequence"/>
</dbReference>
<dbReference type="InterPro" id="IPR027417">
    <property type="entry name" value="P-loop_NTPase"/>
</dbReference>
<evidence type="ECO:0000313" key="3">
    <source>
        <dbReference type="Proteomes" id="UP000050381"/>
    </source>
</evidence>
<dbReference type="PANTHER" id="PTHR43581">
    <property type="entry name" value="ATP/GTP PHOSPHATASE"/>
    <property type="match status" value="1"/>
</dbReference>
<evidence type="ECO:0000313" key="2">
    <source>
        <dbReference type="EMBL" id="KPW97809.1"/>
    </source>
</evidence>
<proteinExistence type="predicted"/>
<dbReference type="GO" id="GO:0005524">
    <property type="term" value="F:ATP binding"/>
    <property type="evidence" value="ECO:0007669"/>
    <property type="project" value="InterPro"/>
</dbReference>
<dbReference type="EMBL" id="LJQD01000150">
    <property type="protein sequence ID" value="KPW97809.1"/>
    <property type="molecule type" value="Genomic_DNA"/>
</dbReference>
<dbReference type="RefSeq" id="WP_057431197.1">
    <property type="nucleotide sequence ID" value="NZ_LIIH01000082.1"/>
</dbReference>
<protein>
    <recommendedName>
        <fullName evidence="1">ATPase AAA-type core domain-containing protein</fullName>
    </recommendedName>
</protein>
<dbReference type="InterPro" id="IPR003959">
    <property type="entry name" value="ATPase_AAA_core"/>
</dbReference>
<reference evidence="2 3" key="1">
    <citation type="submission" date="2015-09" db="EMBL/GenBank/DDBJ databases">
        <title>Genome announcement of multiple Pseudomonas syringae strains.</title>
        <authorList>
            <person name="Thakur S."/>
            <person name="Wang P.W."/>
            <person name="Gong Y."/>
            <person name="Weir B.S."/>
            <person name="Guttman D.S."/>
        </authorList>
    </citation>
    <scope>NUCLEOTIDE SEQUENCE [LARGE SCALE GENOMIC DNA]</scope>
    <source>
        <strain evidence="2 3">ICMP9419</strain>
    </source>
</reference>
<dbReference type="GO" id="GO:0016887">
    <property type="term" value="F:ATP hydrolysis activity"/>
    <property type="evidence" value="ECO:0007669"/>
    <property type="project" value="InterPro"/>
</dbReference>
<dbReference type="Pfam" id="PF13304">
    <property type="entry name" value="AAA_21"/>
    <property type="match status" value="1"/>
</dbReference>
<dbReference type="PANTHER" id="PTHR43581:SF2">
    <property type="entry name" value="EXCINUCLEASE ATPASE SUBUNIT"/>
    <property type="match status" value="1"/>
</dbReference>
<accession>A0A0P9NGF2</accession>
<evidence type="ECO:0000259" key="1">
    <source>
        <dbReference type="Pfam" id="PF13304"/>
    </source>
</evidence>
<feature type="domain" description="ATPase AAA-type core" evidence="1">
    <location>
        <begin position="421"/>
        <end position="489"/>
    </location>
</feature>
<dbReference type="AlphaFoldDB" id="A0A0P9NGF2"/>
<dbReference type="Gene3D" id="3.40.50.300">
    <property type="entry name" value="P-loop containing nucleotide triphosphate hydrolases"/>
    <property type="match status" value="1"/>
</dbReference>
<dbReference type="SUPFAM" id="SSF52540">
    <property type="entry name" value="P-loop containing nucleoside triphosphate hydrolases"/>
    <property type="match status" value="1"/>
</dbReference>
<sequence length="579" mass="65177">MKVVYAGRDSKKQKALLVQHPDIIVLLYNNWDDFNYKTTFPTDCRMKGSDVEIGAVQILINNEMTSSFYLEKLVANGWDGVFPIPDNQYVSVPASLSFYEQIDGHLGLDVAIEVARALRDASFLAKIEDDSDALRLLATEGFRKSLQRERGAIKAYLDGWKLFGRETISIGNQIFRFRRPGEEISAIDLRFASTSPLPHDINVLIGPNGVGKSQLLHQIVANWLQLDPDAPDDIGFSGRPNLNQVVVVSYSPFELFPVDTSEDKNRKDHDVYRYFGFRGRMKSLTESKRGSDKVMLSREFPKTNAARSLLACLSDDQKYGAIKEWSNKLETMEQVLKSAFPFDRVAVVVDGDADVDSFFTTQEWITEPHLEGPAGDEDDPSLQVRCVPIASDRVDELKVEVLSKHLQDRLGVLFLKDGKPLHLSSGQRLFSYIVINILGAIRRNSLILVDEPELFLHPTLEISFIRMLKSILASYGSKALLATHSLVTVREIPRDCVHVFEQTDNGLTIKTPPFETFGGDVQRISSYVFGDKALSKPYEDWLRVQLREFGTAADLIAAMGNDINEELIIQIHAMEDGQW</sequence>
<gene>
    <name evidence="2" type="ORF">ALO79_02817</name>
</gene>
<dbReference type="PATRIC" id="fig|264450.4.peg.3409"/>
<comment type="caution">
    <text evidence="2">The sequence shown here is derived from an EMBL/GenBank/DDBJ whole genome shotgun (WGS) entry which is preliminary data.</text>
</comment>